<dbReference type="GO" id="GO:0005886">
    <property type="term" value="C:plasma membrane"/>
    <property type="evidence" value="ECO:0007669"/>
    <property type="project" value="UniProtKB-SubCell"/>
</dbReference>
<evidence type="ECO:0000256" key="3">
    <source>
        <dbReference type="ARBA" id="ARBA00022729"/>
    </source>
</evidence>
<dbReference type="PANTHER" id="PTHR19433:SF133">
    <property type="entry name" value="IMMUNE-TYPE RECEPTOR 5 PRECURSOR-RELATED"/>
    <property type="match status" value="1"/>
</dbReference>
<dbReference type="InterPro" id="IPR013106">
    <property type="entry name" value="Ig_V-set"/>
</dbReference>
<dbReference type="Proteomes" id="UP000314983">
    <property type="component" value="Chromosome 19"/>
</dbReference>
<keyword evidence="6" id="KW-1015">Disulfide bond</keyword>
<dbReference type="Gene3D" id="2.60.40.10">
    <property type="entry name" value="Immunoglobulins"/>
    <property type="match status" value="2"/>
</dbReference>
<reference evidence="11" key="2">
    <citation type="journal article" date="2017" name="Sci. Adv.">
        <title>A tail of two voltages: Proteomic comparison of the three electric organs of the electric eel.</title>
        <authorList>
            <person name="Traeger L.L."/>
            <person name="Sabat G."/>
            <person name="Barrett-Wilt G.A."/>
            <person name="Wells G.B."/>
            <person name="Sussman M.R."/>
        </authorList>
    </citation>
    <scope>NUCLEOTIDE SEQUENCE [LARGE SCALE GENOMIC DNA]</scope>
</reference>
<evidence type="ECO:0000313" key="10">
    <source>
        <dbReference type="Ensembl" id="ENSEEEP00000006558.2"/>
    </source>
</evidence>
<dbReference type="InterPro" id="IPR003599">
    <property type="entry name" value="Ig_sub"/>
</dbReference>
<dbReference type="STRING" id="8005.ENSEEEP00000006558"/>
<evidence type="ECO:0000256" key="2">
    <source>
        <dbReference type="ARBA" id="ARBA00022475"/>
    </source>
</evidence>
<dbReference type="PANTHER" id="PTHR19433">
    <property type="entry name" value="T-CELL RECEPTOR ALPHA CHAIN V REGION-RELATED"/>
    <property type="match status" value="1"/>
</dbReference>
<reference evidence="10" key="3">
    <citation type="submission" date="2020-05" db="EMBL/GenBank/DDBJ databases">
        <title>Electrophorus electricus (electric eel) genome, fEleEle1, primary haplotype.</title>
        <authorList>
            <person name="Myers G."/>
            <person name="Meyer A."/>
            <person name="Fedrigo O."/>
            <person name="Formenti G."/>
            <person name="Rhie A."/>
            <person name="Tracey A."/>
            <person name="Sims Y."/>
            <person name="Jarvis E.D."/>
        </authorList>
    </citation>
    <scope>NUCLEOTIDE SEQUENCE [LARGE SCALE GENOMIC DNA]</scope>
</reference>
<keyword evidence="7" id="KW-0325">Glycoprotein</keyword>
<dbReference type="InterPro" id="IPR036179">
    <property type="entry name" value="Ig-like_dom_sf"/>
</dbReference>
<reference evidence="10" key="4">
    <citation type="submission" date="2025-08" db="UniProtKB">
        <authorList>
            <consortium name="Ensembl"/>
        </authorList>
    </citation>
    <scope>IDENTIFICATION</scope>
</reference>
<feature type="domain" description="Ig-like" evidence="9">
    <location>
        <begin position="7"/>
        <end position="107"/>
    </location>
</feature>
<feature type="transmembrane region" description="Helical" evidence="8">
    <location>
        <begin position="246"/>
        <end position="270"/>
    </location>
</feature>
<keyword evidence="8" id="KW-1133">Transmembrane helix</keyword>
<evidence type="ECO:0000256" key="5">
    <source>
        <dbReference type="ARBA" id="ARBA00023136"/>
    </source>
</evidence>
<evidence type="ECO:0000259" key="9">
    <source>
        <dbReference type="PROSITE" id="PS50835"/>
    </source>
</evidence>
<dbReference type="InterPro" id="IPR052051">
    <property type="entry name" value="TCR_complex_component"/>
</dbReference>
<dbReference type="AlphaFoldDB" id="A0A4W4E5M3"/>
<feature type="domain" description="Ig-like" evidence="9">
    <location>
        <begin position="147"/>
        <end position="224"/>
    </location>
</feature>
<reference evidence="11" key="1">
    <citation type="journal article" date="2014" name="Science">
        <title>Nonhuman genetics. Genomic basis for the convergent evolution of electric organs.</title>
        <authorList>
            <person name="Gallant J.R."/>
            <person name="Traeger L.L."/>
            <person name="Volkening J.D."/>
            <person name="Moffett H."/>
            <person name="Chen P.H."/>
            <person name="Novina C.D."/>
            <person name="Phillips G.N.Jr."/>
            <person name="Anand R."/>
            <person name="Wells G.B."/>
            <person name="Pinch M."/>
            <person name="Guth R."/>
            <person name="Unguez G.A."/>
            <person name="Albert J.S."/>
            <person name="Zakon H.H."/>
            <person name="Samanta M.P."/>
            <person name="Sussman M.R."/>
        </authorList>
    </citation>
    <scope>NUCLEOTIDE SEQUENCE [LARGE SCALE GENOMIC DNA]</scope>
</reference>
<dbReference type="InterPro" id="IPR013783">
    <property type="entry name" value="Ig-like_fold"/>
</dbReference>
<keyword evidence="5 8" id="KW-0472">Membrane</keyword>
<evidence type="ECO:0000256" key="4">
    <source>
        <dbReference type="ARBA" id="ARBA00022859"/>
    </source>
</evidence>
<keyword evidence="8" id="KW-0812">Transmembrane</keyword>
<sequence>MFSFFSPVKTSAVNEIQVQTVRQGLSVAIKCGQNIVQDRKNPQHFFVWYKMSLGKVPQYIMRTFEDSTKYRFARAFENGHFTVSVSEVMFDLIINDVSEDDIGTYFCGTVKANVVEFGSGTLLLFQAEKIKWQLQTEMVFKDREYSTVQCSLQAVTESCSGEHSVYWFRHGSNKSRPEIIYTHGNRSDQCKTDSDAGSPTWTCVYDLPRRYTNYSDGGTYYCAVAACGEIFFGNGTKVDVEENNRWIVTALIICNVSSVIIIMALCGLLYKNHQKGSVNGQSSPSNKVEDTDGLNYAALRFAQKPSSSGISRVKDNSDVYARVRIQ</sequence>
<dbReference type="Pfam" id="PF07686">
    <property type="entry name" value="V-set"/>
    <property type="match status" value="1"/>
</dbReference>
<organism evidence="10 11">
    <name type="scientific">Electrophorus electricus</name>
    <name type="common">Electric eel</name>
    <name type="synonym">Gymnotus electricus</name>
    <dbReference type="NCBI Taxonomy" id="8005"/>
    <lineage>
        <taxon>Eukaryota</taxon>
        <taxon>Metazoa</taxon>
        <taxon>Chordata</taxon>
        <taxon>Craniata</taxon>
        <taxon>Vertebrata</taxon>
        <taxon>Euteleostomi</taxon>
        <taxon>Actinopterygii</taxon>
        <taxon>Neopterygii</taxon>
        <taxon>Teleostei</taxon>
        <taxon>Ostariophysi</taxon>
        <taxon>Gymnotiformes</taxon>
        <taxon>Gymnotoidei</taxon>
        <taxon>Gymnotidae</taxon>
        <taxon>Electrophorus</taxon>
    </lineage>
</organism>
<evidence type="ECO:0000256" key="8">
    <source>
        <dbReference type="SAM" id="Phobius"/>
    </source>
</evidence>
<dbReference type="GO" id="GO:0009617">
    <property type="term" value="P:response to bacterium"/>
    <property type="evidence" value="ECO:0007669"/>
    <property type="project" value="TreeGrafter"/>
</dbReference>
<evidence type="ECO:0000256" key="7">
    <source>
        <dbReference type="ARBA" id="ARBA00023180"/>
    </source>
</evidence>
<accession>A0A4W4E5M3</accession>
<evidence type="ECO:0000313" key="11">
    <source>
        <dbReference type="Proteomes" id="UP000314983"/>
    </source>
</evidence>
<reference evidence="10" key="5">
    <citation type="submission" date="2025-09" db="UniProtKB">
        <authorList>
            <consortium name="Ensembl"/>
        </authorList>
    </citation>
    <scope>IDENTIFICATION</scope>
</reference>
<dbReference type="Ensembl" id="ENSEEET00000006649.2">
    <property type="protein sequence ID" value="ENSEEEP00000006558.2"/>
    <property type="gene ID" value="ENSEEEG00000003468.2"/>
</dbReference>
<gene>
    <name evidence="10" type="primary">LOC113568807</name>
</gene>
<keyword evidence="11" id="KW-1185">Reference proteome</keyword>
<evidence type="ECO:0000256" key="1">
    <source>
        <dbReference type="ARBA" id="ARBA00004236"/>
    </source>
</evidence>
<comment type="subcellular location">
    <subcellularLocation>
        <location evidence="1">Cell membrane</location>
    </subcellularLocation>
</comment>
<keyword evidence="3" id="KW-0732">Signal</keyword>
<dbReference type="GeneTree" id="ENSGT01030000234530"/>
<name>A0A4W4E5M3_ELEEL</name>
<dbReference type="GO" id="GO:0002376">
    <property type="term" value="P:immune system process"/>
    <property type="evidence" value="ECO:0007669"/>
    <property type="project" value="UniProtKB-KW"/>
</dbReference>
<dbReference type="CDD" id="cd00099">
    <property type="entry name" value="IgV"/>
    <property type="match status" value="1"/>
</dbReference>
<dbReference type="OMA" id="TVCLFTT"/>
<proteinExistence type="predicted"/>
<protein>
    <recommendedName>
        <fullName evidence="9">Ig-like domain-containing protein</fullName>
    </recommendedName>
</protein>
<dbReference type="InterPro" id="IPR007110">
    <property type="entry name" value="Ig-like_dom"/>
</dbReference>
<dbReference type="SUPFAM" id="SSF48726">
    <property type="entry name" value="Immunoglobulin"/>
    <property type="match status" value="2"/>
</dbReference>
<dbReference type="PROSITE" id="PS50835">
    <property type="entry name" value="IG_LIKE"/>
    <property type="match status" value="2"/>
</dbReference>
<keyword evidence="2" id="KW-1003">Cell membrane</keyword>
<dbReference type="SMART" id="SM00409">
    <property type="entry name" value="IG"/>
    <property type="match status" value="2"/>
</dbReference>
<evidence type="ECO:0000256" key="6">
    <source>
        <dbReference type="ARBA" id="ARBA00023157"/>
    </source>
</evidence>
<keyword evidence="4" id="KW-0391">Immunity</keyword>